<evidence type="ECO:0000256" key="6">
    <source>
        <dbReference type="SAM" id="Phobius"/>
    </source>
</evidence>
<evidence type="ECO:0000256" key="4">
    <source>
        <dbReference type="ARBA" id="ARBA00023284"/>
    </source>
</evidence>
<dbReference type="SUPFAM" id="SSF52833">
    <property type="entry name" value="Thioredoxin-like"/>
    <property type="match status" value="1"/>
</dbReference>
<keyword evidence="1" id="KW-0732">Signal</keyword>
<keyword evidence="6" id="KW-1133">Transmembrane helix</keyword>
<evidence type="ECO:0000259" key="7">
    <source>
        <dbReference type="PROSITE" id="PS51352"/>
    </source>
</evidence>
<evidence type="ECO:0000313" key="8">
    <source>
        <dbReference type="EMBL" id="RNE48524.1"/>
    </source>
</evidence>
<evidence type="ECO:0000256" key="2">
    <source>
        <dbReference type="ARBA" id="ARBA00023002"/>
    </source>
</evidence>
<keyword evidence="2" id="KW-0560">Oxidoreductase</keyword>
<dbReference type="InterPro" id="IPR013766">
    <property type="entry name" value="Thioredoxin_domain"/>
</dbReference>
<dbReference type="Proteomes" id="UP000266975">
    <property type="component" value="Unassembled WGS sequence"/>
</dbReference>
<evidence type="ECO:0000256" key="5">
    <source>
        <dbReference type="SAM" id="MobiDB-lite"/>
    </source>
</evidence>
<feature type="region of interest" description="Disordered" evidence="5">
    <location>
        <begin position="40"/>
        <end position="67"/>
    </location>
</feature>
<feature type="compositionally biased region" description="Polar residues" evidence="5">
    <location>
        <begin position="40"/>
        <end position="54"/>
    </location>
</feature>
<dbReference type="PANTHER" id="PTHR13887">
    <property type="entry name" value="GLUTATHIONE S-TRANSFERASE KAPPA"/>
    <property type="match status" value="1"/>
</dbReference>
<dbReference type="Pfam" id="PF01323">
    <property type="entry name" value="DSBA"/>
    <property type="match status" value="1"/>
</dbReference>
<dbReference type="EMBL" id="PTJO01000005">
    <property type="protein sequence ID" value="RNE48524.1"/>
    <property type="molecule type" value="Genomic_DNA"/>
</dbReference>
<proteinExistence type="predicted"/>
<keyword evidence="3" id="KW-1015">Disulfide bond</keyword>
<keyword evidence="6" id="KW-0812">Transmembrane</keyword>
<evidence type="ECO:0000256" key="3">
    <source>
        <dbReference type="ARBA" id="ARBA00023157"/>
    </source>
</evidence>
<keyword evidence="4" id="KW-0676">Redox-active center</keyword>
<evidence type="ECO:0000313" key="9">
    <source>
        <dbReference type="Proteomes" id="UP000266975"/>
    </source>
</evidence>
<comment type="caution">
    <text evidence="8">The sequence shown here is derived from an EMBL/GenBank/DDBJ whole genome shotgun (WGS) entry which is preliminary data.</text>
</comment>
<feature type="domain" description="Thioredoxin" evidence="7">
    <location>
        <begin position="58"/>
        <end position="250"/>
    </location>
</feature>
<reference evidence="8 9" key="1">
    <citation type="submission" date="2018-02" db="EMBL/GenBank/DDBJ databases">
        <title>Corynebacterium alimpuense sp. nov., a marine obligate actinomycete isolated from sediments of Valparaiso bay, Chile.</title>
        <authorList>
            <person name="Claverias F."/>
            <person name="Gonzales-Siles L."/>
            <person name="Salva-Serra F."/>
            <person name="Inganaes E."/>
            <person name="Molin K."/>
            <person name="Cumsille A."/>
            <person name="Undabarrena A."/>
            <person name="Couve E."/>
            <person name="Moore E.R.B."/>
            <person name="Gomila M."/>
            <person name="Camara B."/>
        </authorList>
    </citation>
    <scope>NUCLEOTIDE SEQUENCE [LARGE SCALE GENOMIC DNA]</scope>
    <source>
        <strain evidence="8 9">CCUG 69366</strain>
    </source>
</reference>
<dbReference type="Gene3D" id="3.40.30.10">
    <property type="entry name" value="Glutaredoxin"/>
    <property type="match status" value="1"/>
</dbReference>
<dbReference type="RefSeq" id="WP_123048456.1">
    <property type="nucleotide sequence ID" value="NZ_PTJO01000005.1"/>
</dbReference>
<keyword evidence="6" id="KW-0472">Membrane</keyword>
<dbReference type="AlphaFoldDB" id="A0A3M8K7P0"/>
<dbReference type="PANTHER" id="PTHR13887:SF14">
    <property type="entry name" value="DISULFIDE BOND FORMATION PROTEIN D"/>
    <property type="match status" value="1"/>
</dbReference>
<dbReference type="InterPro" id="IPR001853">
    <property type="entry name" value="DSBA-like_thioredoxin_dom"/>
</dbReference>
<dbReference type="InterPro" id="IPR036249">
    <property type="entry name" value="Thioredoxin-like_sf"/>
</dbReference>
<gene>
    <name evidence="8" type="ORF">C5L39_08495</name>
</gene>
<name>A0A3M8K7P0_9CORY</name>
<dbReference type="GO" id="GO:0016853">
    <property type="term" value="F:isomerase activity"/>
    <property type="evidence" value="ECO:0007669"/>
    <property type="project" value="UniProtKB-KW"/>
</dbReference>
<feature type="transmembrane region" description="Helical" evidence="6">
    <location>
        <begin position="15"/>
        <end position="35"/>
    </location>
</feature>
<keyword evidence="8" id="KW-0413">Isomerase</keyword>
<dbReference type="GO" id="GO:0016491">
    <property type="term" value="F:oxidoreductase activity"/>
    <property type="evidence" value="ECO:0007669"/>
    <property type="project" value="UniProtKB-KW"/>
</dbReference>
<evidence type="ECO:0000256" key="1">
    <source>
        <dbReference type="ARBA" id="ARBA00022729"/>
    </source>
</evidence>
<dbReference type="OrthoDB" id="117402at2"/>
<organism evidence="8 9">
    <name type="scientific">Corynebacterium alimapuense</name>
    <dbReference type="NCBI Taxonomy" id="1576874"/>
    <lineage>
        <taxon>Bacteria</taxon>
        <taxon>Bacillati</taxon>
        <taxon>Actinomycetota</taxon>
        <taxon>Actinomycetes</taxon>
        <taxon>Mycobacteriales</taxon>
        <taxon>Corynebacteriaceae</taxon>
        <taxon>Corynebacterium</taxon>
    </lineage>
</organism>
<keyword evidence="9" id="KW-1185">Reference proteome</keyword>
<dbReference type="PROSITE" id="PS51352">
    <property type="entry name" value="THIOREDOXIN_2"/>
    <property type="match status" value="1"/>
</dbReference>
<protein>
    <submittedName>
        <fullName evidence="8">Protein-disulfide isomerase</fullName>
    </submittedName>
</protein>
<sequence>MATGSNSRSTQRNKWLVPAIIIAVAVLLIGMVLAMNGDSDTVDSASEQSTSEAQTAGVVPGQATTEAAQPDLTVVEGRDELDPEAVGSVDAPVGLVVFSDYQCHYCALWSADTLPAMLEHVEDGNLRIEWRNLALFGDASDRAARASYAAGLQGSFLEYHEALFSNGETRSEQQLSDESLTTLAGELGLDTQQFGTDFNSPETATAVASGVQQGIDLGVYSTPAFILGGQPIMGAQPTEVFENAFELALGEQE</sequence>
<accession>A0A3M8K7P0</accession>